<evidence type="ECO:0000259" key="10">
    <source>
        <dbReference type="Pfam" id="PF04928"/>
    </source>
</evidence>
<feature type="non-terminal residue" evidence="11">
    <location>
        <position position="1"/>
    </location>
</feature>
<comment type="caution">
    <text evidence="11">The sequence shown here is derived from an EMBL/GenBank/DDBJ whole genome shotgun (WGS) entry which is preliminary data.</text>
</comment>
<dbReference type="InterPro" id="IPR007012">
    <property type="entry name" value="PolA_pol_cen_dom"/>
</dbReference>
<keyword evidence="7" id="KW-0067">ATP-binding</keyword>
<evidence type="ECO:0000313" key="11">
    <source>
        <dbReference type="EMBL" id="OAY75467.1"/>
    </source>
</evidence>
<sequence>VAGFLGGINWALLVTCIYKCAPQHARLSWKWPNLVMLCSIEEGTLGLPMWDPRRNFRDRLHQMPI</sequence>
<evidence type="ECO:0000256" key="5">
    <source>
        <dbReference type="ARBA" id="ARBA00022679"/>
    </source>
</evidence>
<reference evidence="11 12" key="1">
    <citation type="journal article" date="2016" name="DNA Res.">
        <title>The draft genome of MD-2 pineapple using hybrid error correction of long reads.</title>
        <authorList>
            <person name="Redwan R.M."/>
            <person name="Saidin A."/>
            <person name="Kumar S.V."/>
        </authorList>
    </citation>
    <scope>NUCLEOTIDE SEQUENCE [LARGE SCALE GENOMIC DNA]</scope>
    <source>
        <strain evidence="12">cv. MD2</strain>
        <tissue evidence="11">Leaf</tissue>
    </source>
</reference>
<dbReference type="EC" id="2.7.7.19" evidence="3"/>
<keyword evidence="8" id="KW-0539">Nucleus</keyword>
<feature type="chain" id="PRO_5008285838" description="polynucleotide adenylyltransferase" evidence="9">
    <location>
        <begin position="23"/>
        <end position="65"/>
    </location>
</feature>
<feature type="domain" description="Poly(A) polymerase central" evidence="10">
    <location>
        <begin position="1"/>
        <end position="65"/>
    </location>
</feature>
<comment type="subcellular location">
    <subcellularLocation>
        <location evidence="1">Nucleus</location>
    </subcellularLocation>
</comment>
<keyword evidence="9" id="KW-0732">Signal</keyword>
<dbReference type="Proteomes" id="UP000092600">
    <property type="component" value="Unassembled WGS sequence"/>
</dbReference>
<dbReference type="GO" id="GO:0006397">
    <property type="term" value="P:mRNA processing"/>
    <property type="evidence" value="ECO:0007669"/>
    <property type="project" value="UniProtKB-KW"/>
</dbReference>
<evidence type="ECO:0000256" key="6">
    <source>
        <dbReference type="ARBA" id="ARBA00022741"/>
    </source>
</evidence>
<protein>
    <recommendedName>
        <fullName evidence="3">polynucleotide adenylyltransferase</fullName>
        <ecNumber evidence="3">2.7.7.19</ecNumber>
    </recommendedName>
</protein>
<dbReference type="GO" id="GO:0005524">
    <property type="term" value="F:ATP binding"/>
    <property type="evidence" value="ECO:0007669"/>
    <property type="project" value="UniProtKB-KW"/>
</dbReference>
<evidence type="ECO:0000256" key="4">
    <source>
        <dbReference type="ARBA" id="ARBA00022664"/>
    </source>
</evidence>
<accession>A0A199VEC3</accession>
<evidence type="ECO:0000256" key="2">
    <source>
        <dbReference type="ARBA" id="ARBA00010912"/>
    </source>
</evidence>
<evidence type="ECO:0000256" key="9">
    <source>
        <dbReference type="SAM" id="SignalP"/>
    </source>
</evidence>
<dbReference type="GO" id="GO:1990817">
    <property type="term" value="F:poly(A) RNA polymerase activity"/>
    <property type="evidence" value="ECO:0007669"/>
    <property type="project" value="UniProtKB-EC"/>
</dbReference>
<evidence type="ECO:0000256" key="7">
    <source>
        <dbReference type="ARBA" id="ARBA00022840"/>
    </source>
</evidence>
<evidence type="ECO:0000256" key="8">
    <source>
        <dbReference type="ARBA" id="ARBA00023242"/>
    </source>
</evidence>
<evidence type="ECO:0000256" key="1">
    <source>
        <dbReference type="ARBA" id="ARBA00004123"/>
    </source>
</evidence>
<dbReference type="Pfam" id="PF04928">
    <property type="entry name" value="PAP_central"/>
    <property type="match status" value="1"/>
</dbReference>
<name>A0A199VEC3_ANACO</name>
<dbReference type="EMBL" id="LSRQ01002090">
    <property type="protein sequence ID" value="OAY75467.1"/>
    <property type="molecule type" value="Genomic_DNA"/>
</dbReference>
<proteinExistence type="inferred from homology"/>
<keyword evidence="4" id="KW-0507">mRNA processing</keyword>
<dbReference type="PANTHER" id="PTHR10682">
    <property type="entry name" value="POLY A POLYMERASE"/>
    <property type="match status" value="1"/>
</dbReference>
<organism evidence="11 12">
    <name type="scientific">Ananas comosus</name>
    <name type="common">Pineapple</name>
    <name type="synonym">Ananas ananas</name>
    <dbReference type="NCBI Taxonomy" id="4615"/>
    <lineage>
        <taxon>Eukaryota</taxon>
        <taxon>Viridiplantae</taxon>
        <taxon>Streptophyta</taxon>
        <taxon>Embryophyta</taxon>
        <taxon>Tracheophyta</taxon>
        <taxon>Spermatophyta</taxon>
        <taxon>Magnoliopsida</taxon>
        <taxon>Liliopsida</taxon>
        <taxon>Poales</taxon>
        <taxon>Bromeliaceae</taxon>
        <taxon>Bromelioideae</taxon>
        <taxon>Ananas</taxon>
    </lineage>
</organism>
<evidence type="ECO:0000256" key="3">
    <source>
        <dbReference type="ARBA" id="ARBA00012388"/>
    </source>
</evidence>
<dbReference type="GO" id="GO:0005634">
    <property type="term" value="C:nucleus"/>
    <property type="evidence" value="ECO:0007669"/>
    <property type="project" value="UniProtKB-SubCell"/>
</dbReference>
<evidence type="ECO:0000313" key="12">
    <source>
        <dbReference type="Proteomes" id="UP000092600"/>
    </source>
</evidence>
<feature type="signal peptide" evidence="9">
    <location>
        <begin position="1"/>
        <end position="22"/>
    </location>
</feature>
<dbReference type="SUPFAM" id="SSF81631">
    <property type="entry name" value="PAP/OAS1 substrate-binding domain"/>
    <property type="match status" value="1"/>
</dbReference>
<dbReference type="Gene3D" id="1.10.1410.10">
    <property type="match status" value="1"/>
</dbReference>
<dbReference type="STRING" id="4615.A0A199VEC3"/>
<keyword evidence="6" id="KW-0547">Nucleotide-binding</keyword>
<dbReference type="AlphaFoldDB" id="A0A199VEC3"/>
<gene>
    <name evidence="11" type="ORF">ACMD2_25838</name>
</gene>
<keyword evidence="5" id="KW-0808">Transferase</keyword>
<comment type="similarity">
    <text evidence="2">Belongs to the poly(A) polymerase family.</text>
</comment>
<dbReference type="PANTHER" id="PTHR10682:SF10">
    <property type="entry name" value="POLYNUCLEOTIDE ADENYLYLTRANSFERASE"/>
    <property type="match status" value="1"/>
</dbReference>